<evidence type="ECO:0000256" key="2">
    <source>
        <dbReference type="SAM" id="MobiDB-lite"/>
    </source>
</evidence>
<comment type="caution">
    <text evidence="5">The sequence shown here is derived from an EMBL/GenBank/DDBJ whole genome shotgun (WGS) entry which is preliminary data.</text>
</comment>
<dbReference type="InterPro" id="IPR003362">
    <property type="entry name" value="Bact_transf"/>
</dbReference>
<dbReference type="PANTHER" id="PTHR30576">
    <property type="entry name" value="COLANIC BIOSYNTHESIS UDP-GLUCOSE LIPID CARRIER TRANSFERASE"/>
    <property type="match status" value="1"/>
</dbReference>
<dbReference type="EMBL" id="JBEGCJ010000003">
    <property type="protein sequence ID" value="MEQ6917346.1"/>
    <property type="molecule type" value="Genomic_DNA"/>
</dbReference>
<keyword evidence="3" id="KW-0812">Transmembrane</keyword>
<protein>
    <submittedName>
        <fullName evidence="5">Sugar transferase</fullName>
        <ecNumber evidence="5">2.7.8.-</ecNumber>
    </submittedName>
</protein>
<dbReference type="RefSeq" id="WP_349761611.1">
    <property type="nucleotide sequence ID" value="NZ_JBEGCJ010000003.1"/>
</dbReference>
<dbReference type="PANTHER" id="PTHR30576:SF8">
    <property type="entry name" value="UNDECAPRENYL-PHOSPHATE GALACTOSE PHOSPHOTRANSFERASE"/>
    <property type="match status" value="1"/>
</dbReference>
<dbReference type="GO" id="GO:0016740">
    <property type="term" value="F:transferase activity"/>
    <property type="evidence" value="ECO:0007669"/>
    <property type="project" value="UniProtKB-KW"/>
</dbReference>
<keyword evidence="3" id="KW-1133">Transmembrane helix</keyword>
<keyword evidence="6" id="KW-1185">Reference proteome</keyword>
<organism evidence="5 6">
    <name type="scientific">Halomonas aquatica</name>
    <dbReference type="NCBI Taxonomy" id="3151123"/>
    <lineage>
        <taxon>Bacteria</taxon>
        <taxon>Pseudomonadati</taxon>
        <taxon>Pseudomonadota</taxon>
        <taxon>Gammaproteobacteria</taxon>
        <taxon>Oceanospirillales</taxon>
        <taxon>Halomonadaceae</taxon>
        <taxon>Halomonas</taxon>
    </lineage>
</organism>
<keyword evidence="5" id="KW-0808">Transferase</keyword>
<evidence type="ECO:0000313" key="6">
    <source>
        <dbReference type="Proteomes" id="UP001442468"/>
    </source>
</evidence>
<feature type="region of interest" description="Disordered" evidence="2">
    <location>
        <begin position="189"/>
        <end position="219"/>
    </location>
</feature>
<dbReference type="EC" id="2.7.8.-" evidence="5"/>
<evidence type="ECO:0000259" key="4">
    <source>
        <dbReference type="Pfam" id="PF02397"/>
    </source>
</evidence>
<sequence>MLKRFIDVTAALCGQILLAPVLLTVALLILLNLGSPVLFRQVRPGLHGKPFAMVKFRTMLDAVDKHGNALPDEERMTRLGSILRATSLDELPELWNVLKGEMSLVGPRPLLMEYLPLYSEEQYRRHEVRPGVTGWAQVNGRNALSWDEKFKLDVWYVDNHSLWLDLKILLLTVKKVFVREGISAEGQATMERFRGSATESESATPSQSVDSPAAEEQTP</sequence>
<evidence type="ECO:0000256" key="1">
    <source>
        <dbReference type="ARBA" id="ARBA00006464"/>
    </source>
</evidence>
<dbReference type="Pfam" id="PF02397">
    <property type="entry name" value="Bac_transf"/>
    <property type="match status" value="1"/>
</dbReference>
<name>A0ABV1NE71_9GAMM</name>
<comment type="similarity">
    <text evidence="1">Belongs to the bacterial sugar transferase family.</text>
</comment>
<feature type="domain" description="Bacterial sugar transferase" evidence="4">
    <location>
        <begin position="3"/>
        <end position="177"/>
    </location>
</feature>
<reference evidence="5 6" key="1">
    <citation type="submission" date="2024-05" db="EMBL/GenBank/DDBJ databases">
        <title>Halomonas sp. SSM6 16S ribosomal RNA gene Genome sequencing and assembly.</title>
        <authorList>
            <person name="Yook S."/>
        </authorList>
    </citation>
    <scope>NUCLEOTIDE SEQUENCE [LARGE SCALE GENOMIC DNA]</scope>
    <source>
        <strain evidence="5 6">SSM6</strain>
    </source>
</reference>
<feature type="transmembrane region" description="Helical" evidence="3">
    <location>
        <begin position="12"/>
        <end position="33"/>
    </location>
</feature>
<feature type="compositionally biased region" description="Polar residues" evidence="2">
    <location>
        <begin position="197"/>
        <end position="210"/>
    </location>
</feature>
<proteinExistence type="inferred from homology"/>
<accession>A0ABV1NE71</accession>
<keyword evidence="3" id="KW-0472">Membrane</keyword>
<gene>
    <name evidence="5" type="ORF">ABE960_07415</name>
</gene>
<evidence type="ECO:0000256" key="3">
    <source>
        <dbReference type="SAM" id="Phobius"/>
    </source>
</evidence>
<evidence type="ECO:0000313" key="5">
    <source>
        <dbReference type="EMBL" id="MEQ6917346.1"/>
    </source>
</evidence>
<dbReference type="Proteomes" id="UP001442468">
    <property type="component" value="Unassembled WGS sequence"/>
</dbReference>